<evidence type="ECO:0000256" key="4">
    <source>
        <dbReference type="ARBA" id="ARBA00022692"/>
    </source>
</evidence>
<keyword evidence="4 10" id="KW-0812">Transmembrane</keyword>
<keyword evidence="13" id="KW-1185">Reference proteome</keyword>
<dbReference type="InterPro" id="IPR002208">
    <property type="entry name" value="SecY/SEC61-alpha"/>
</dbReference>
<dbReference type="PANTHER" id="PTHR10906">
    <property type="entry name" value="SECY/SEC61-ALPHA FAMILY MEMBER"/>
    <property type="match status" value="1"/>
</dbReference>
<evidence type="ECO:0000256" key="3">
    <source>
        <dbReference type="ARBA" id="ARBA00022448"/>
    </source>
</evidence>
<dbReference type="GO" id="GO:0043952">
    <property type="term" value="P:protein transport by the Sec complex"/>
    <property type="evidence" value="ECO:0007669"/>
    <property type="project" value="UniProtKB-UniRule"/>
</dbReference>
<dbReference type="Pfam" id="PF00344">
    <property type="entry name" value="SecY"/>
    <property type="match status" value="1"/>
</dbReference>
<dbReference type="PIRSF" id="PIRSF004557">
    <property type="entry name" value="SecY"/>
    <property type="match status" value="1"/>
</dbReference>
<keyword evidence="6 10" id="KW-1133">Transmembrane helix</keyword>
<comment type="similarity">
    <text evidence="2 10 11">Belongs to the SecY/SEC61-alpha family.</text>
</comment>
<keyword evidence="8 10" id="KW-0472">Membrane</keyword>
<sequence>MKRFLETIKHIFAIEELRTRILNTLLFITIFRLGSYVALPGVEPDQMNVSTQGLLGLLDTFLGGAFSKASIFALGIMPYISASIAIQLLTMALPYFQKMQKEGESGRKKLNQITRVLTIVVTLVQGTAYLNTTVPDEALLVSRSLFSISSVFVLTAGTMFCMWLGERITDKGIGNGISMLIMIGIVSRFPGAIYKEFVSRGSGQILLTVLEIVALYFVIMGAVMLTQAVRRIPIQYAKQVVGNRVMGGQRQYLPLKLNAAGVMPIIFAQALMFIPSLGASYFAEKSDFASNVATIFANYTTWQYNLLFAVLIIVFTFFYTAISVNPQQIADDMKRGGGFIPGVKPGQQTSEYISSILDRITFPGSLMLAVVATLPAFASLLGVSTDFAHFFGGTSLLIMVGVVLDTLQQIESYLLMRRYEGLMKSGRVTGRTESVAI</sequence>
<evidence type="ECO:0000256" key="1">
    <source>
        <dbReference type="ARBA" id="ARBA00004141"/>
    </source>
</evidence>
<feature type="transmembrane region" description="Helical" evidence="10">
    <location>
        <begin position="71"/>
        <end position="93"/>
    </location>
</feature>
<organism evidence="12 13">
    <name type="scientific">Dyadobacter fanqingshengii</name>
    <dbReference type="NCBI Taxonomy" id="2906443"/>
    <lineage>
        <taxon>Bacteria</taxon>
        <taxon>Pseudomonadati</taxon>
        <taxon>Bacteroidota</taxon>
        <taxon>Cytophagia</taxon>
        <taxon>Cytophagales</taxon>
        <taxon>Spirosomataceae</taxon>
        <taxon>Dyadobacter</taxon>
    </lineage>
</organism>
<reference evidence="12" key="1">
    <citation type="submission" date="2021-12" db="EMBL/GenBank/DDBJ databases">
        <title>Novel species in genus Dyadobacter.</title>
        <authorList>
            <person name="Ma C."/>
        </authorList>
    </citation>
    <scope>NUCLEOTIDE SEQUENCE</scope>
    <source>
        <strain evidence="12">CY399</strain>
    </source>
</reference>
<evidence type="ECO:0000256" key="10">
    <source>
        <dbReference type="HAMAP-Rule" id="MF_01465"/>
    </source>
</evidence>
<dbReference type="AlphaFoldDB" id="A0A9X1T8F7"/>
<dbReference type="PRINTS" id="PR00303">
    <property type="entry name" value="SECYTRNLCASE"/>
</dbReference>
<dbReference type="InterPro" id="IPR023201">
    <property type="entry name" value="SecY_dom_sf"/>
</dbReference>
<feature type="transmembrane region" description="Helical" evidence="10">
    <location>
        <begin position="113"/>
        <end position="132"/>
    </location>
</feature>
<accession>A0A9X1T8F7</accession>
<evidence type="ECO:0000313" key="12">
    <source>
        <dbReference type="EMBL" id="MCF0038869.1"/>
    </source>
</evidence>
<keyword evidence="7 10" id="KW-0811">Translocation</keyword>
<dbReference type="InterPro" id="IPR026593">
    <property type="entry name" value="SecY"/>
</dbReference>
<dbReference type="GO" id="GO:0006605">
    <property type="term" value="P:protein targeting"/>
    <property type="evidence" value="ECO:0007669"/>
    <property type="project" value="UniProtKB-UniRule"/>
</dbReference>
<dbReference type="FunFam" id="1.10.3370.10:FF:000001">
    <property type="entry name" value="Preprotein translocase subunit SecY"/>
    <property type="match status" value="1"/>
</dbReference>
<evidence type="ECO:0000256" key="5">
    <source>
        <dbReference type="ARBA" id="ARBA00022927"/>
    </source>
</evidence>
<feature type="transmembrane region" description="Helical" evidence="10">
    <location>
        <begin position="205"/>
        <end position="225"/>
    </location>
</feature>
<protein>
    <recommendedName>
        <fullName evidence="9 10">Protein translocase subunit SecY</fullName>
    </recommendedName>
</protein>
<dbReference type="InterPro" id="IPR030659">
    <property type="entry name" value="SecY_CS"/>
</dbReference>
<keyword evidence="3 10" id="KW-0813">Transport</keyword>
<keyword evidence="10" id="KW-1003">Cell membrane</keyword>
<dbReference type="NCBIfam" id="TIGR00967">
    <property type="entry name" value="3a0501s007"/>
    <property type="match status" value="1"/>
</dbReference>
<dbReference type="EMBL" id="JAJTTA010000001">
    <property type="protein sequence ID" value="MCF0038869.1"/>
    <property type="molecule type" value="Genomic_DNA"/>
</dbReference>
<dbReference type="Gene3D" id="1.10.3370.10">
    <property type="entry name" value="SecY subunit domain"/>
    <property type="match status" value="1"/>
</dbReference>
<comment type="function">
    <text evidence="10">The central subunit of the protein translocation channel SecYEG. Consists of two halves formed by TMs 1-5 and 6-10. These two domains form a lateral gate at the front which open onto the bilayer between TMs 2 and 7, and are clamped together by SecE at the back. The channel is closed by both a pore ring composed of hydrophobic SecY resides and a short helix (helix 2A) on the extracellular side of the membrane which forms a plug. The plug probably moves laterally to allow the channel to open. The ring and the pore may move independently.</text>
</comment>
<feature type="transmembrane region" description="Helical" evidence="10">
    <location>
        <begin position="21"/>
        <end position="39"/>
    </location>
</feature>
<feature type="transmembrane region" description="Helical" evidence="10">
    <location>
        <begin position="302"/>
        <end position="324"/>
    </location>
</feature>
<comment type="subcellular location">
    <subcellularLocation>
        <location evidence="10">Cell membrane</location>
        <topology evidence="10">Multi-pass membrane protein</topology>
    </subcellularLocation>
    <subcellularLocation>
        <location evidence="1">Membrane</location>
        <topology evidence="1">Multi-pass membrane protein</topology>
    </subcellularLocation>
</comment>
<name>A0A9X1T8F7_9BACT</name>
<dbReference type="GO" id="GO:0065002">
    <property type="term" value="P:intracellular protein transmembrane transport"/>
    <property type="evidence" value="ECO:0007669"/>
    <property type="project" value="UniProtKB-UniRule"/>
</dbReference>
<feature type="transmembrane region" description="Helical" evidence="10">
    <location>
        <begin position="259"/>
        <end position="282"/>
    </location>
</feature>
<comment type="caution">
    <text evidence="12">The sequence shown here is derived from an EMBL/GenBank/DDBJ whole genome shotgun (WGS) entry which is preliminary data.</text>
</comment>
<evidence type="ECO:0000256" key="9">
    <source>
        <dbReference type="ARBA" id="ARBA00039733"/>
    </source>
</evidence>
<evidence type="ECO:0000256" key="7">
    <source>
        <dbReference type="ARBA" id="ARBA00023010"/>
    </source>
</evidence>
<dbReference type="Proteomes" id="UP001139700">
    <property type="component" value="Unassembled WGS sequence"/>
</dbReference>
<feature type="transmembrane region" description="Helical" evidence="10">
    <location>
        <begin position="360"/>
        <end position="381"/>
    </location>
</feature>
<evidence type="ECO:0000256" key="6">
    <source>
        <dbReference type="ARBA" id="ARBA00022989"/>
    </source>
</evidence>
<evidence type="ECO:0000256" key="8">
    <source>
        <dbReference type="ARBA" id="ARBA00023136"/>
    </source>
</evidence>
<keyword evidence="5 10" id="KW-0653">Protein transport</keyword>
<feature type="transmembrane region" description="Helical" evidence="10">
    <location>
        <begin position="172"/>
        <end position="193"/>
    </location>
</feature>
<feature type="transmembrane region" description="Helical" evidence="10">
    <location>
        <begin position="144"/>
        <end position="165"/>
    </location>
</feature>
<dbReference type="PROSITE" id="PS00755">
    <property type="entry name" value="SECY_1"/>
    <property type="match status" value="1"/>
</dbReference>
<dbReference type="GO" id="GO:0005886">
    <property type="term" value="C:plasma membrane"/>
    <property type="evidence" value="ECO:0007669"/>
    <property type="project" value="UniProtKB-SubCell"/>
</dbReference>
<evidence type="ECO:0000313" key="13">
    <source>
        <dbReference type="Proteomes" id="UP001139700"/>
    </source>
</evidence>
<dbReference type="SUPFAM" id="SSF103491">
    <property type="entry name" value="Preprotein translocase SecY subunit"/>
    <property type="match status" value="1"/>
</dbReference>
<comment type="subunit">
    <text evidence="10">Component of the Sec protein translocase complex. Heterotrimer consisting of SecY, SecE and SecG subunits. The heterotrimers can form oligomers, although 1 heterotrimer is thought to be able to translocate proteins. Interacts with the ribosome. Interacts with SecDF, and other proteins may be involved. Interacts with SecA.</text>
</comment>
<gene>
    <name evidence="10 12" type="primary">secY</name>
    <name evidence="12" type="ORF">LXM24_02140</name>
</gene>
<evidence type="ECO:0000256" key="11">
    <source>
        <dbReference type="RuleBase" id="RU004349"/>
    </source>
</evidence>
<dbReference type="HAMAP" id="MF_01465">
    <property type="entry name" value="SecY"/>
    <property type="match status" value="1"/>
</dbReference>
<proteinExistence type="inferred from homology"/>
<feature type="transmembrane region" description="Helical" evidence="10">
    <location>
        <begin position="387"/>
        <end position="407"/>
    </location>
</feature>
<evidence type="ECO:0000256" key="2">
    <source>
        <dbReference type="ARBA" id="ARBA00005751"/>
    </source>
</evidence>
<dbReference type="RefSeq" id="WP_234611354.1">
    <property type="nucleotide sequence ID" value="NZ_CP098806.1"/>
</dbReference>